<accession>A0A2M8WJC7</accession>
<dbReference type="Proteomes" id="UP000231586">
    <property type="component" value="Unassembled WGS sequence"/>
</dbReference>
<evidence type="ECO:0000313" key="2">
    <source>
        <dbReference type="Proteomes" id="UP000231586"/>
    </source>
</evidence>
<organism evidence="1 2">
    <name type="scientific">Luteimicrobium subarcticum</name>
    <dbReference type="NCBI Taxonomy" id="620910"/>
    <lineage>
        <taxon>Bacteria</taxon>
        <taxon>Bacillati</taxon>
        <taxon>Actinomycetota</taxon>
        <taxon>Actinomycetes</taxon>
        <taxon>Micrococcales</taxon>
        <taxon>Luteimicrobium</taxon>
    </lineage>
</organism>
<proteinExistence type="predicted"/>
<reference evidence="1 2" key="1">
    <citation type="submission" date="2017-11" db="EMBL/GenBank/DDBJ databases">
        <title>Genomic Encyclopedia of Archaeal and Bacterial Type Strains, Phase II (KMG-II): From Individual Species to Whole Genera.</title>
        <authorList>
            <person name="Goeker M."/>
        </authorList>
    </citation>
    <scope>NUCLEOTIDE SEQUENCE [LARGE SCALE GENOMIC DNA]</scope>
    <source>
        <strain evidence="1 2">DSM 22413</strain>
    </source>
</reference>
<dbReference type="RefSeq" id="WP_100350436.1">
    <property type="nucleotide sequence ID" value="NZ_PGTZ01000009.1"/>
</dbReference>
<comment type="caution">
    <text evidence="1">The sequence shown here is derived from an EMBL/GenBank/DDBJ whole genome shotgun (WGS) entry which is preliminary data.</text>
</comment>
<evidence type="ECO:0000313" key="1">
    <source>
        <dbReference type="EMBL" id="PJI91037.1"/>
    </source>
</evidence>
<keyword evidence="2" id="KW-1185">Reference proteome</keyword>
<gene>
    <name evidence="1" type="ORF">CLV34_2296</name>
</gene>
<dbReference type="AlphaFoldDB" id="A0A2M8WJC7"/>
<sequence>MTAENVHIDLMGLNGAQCLFDGPDSAFDLGPRSERTWSLIPVRRGDVEVRLSWTEEGEARHAQLTFPIPGSPG</sequence>
<protein>
    <submittedName>
        <fullName evidence="1">Uncharacterized protein</fullName>
    </submittedName>
</protein>
<dbReference type="EMBL" id="PGTZ01000009">
    <property type="protein sequence ID" value="PJI91037.1"/>
    <property type="molecule type" value="Genomic_DNA"/>
</dbReference>
<name>A0A2M8WJC7_9MICO</name>